<keyword evidence="2" id="KW-1185">Reference proteome</keyword>
<evidence type="ECO:0000313" key="1">
    <source>
        <dbReference type="EMBL" id="KAK3701106.1"/>
    </source>
</evidence>
<dbReference type="EMBL" id="JAWDGP010007897">
    <property type="protein sequence ID" value="KAK3701106.1"/>
    <property type="molecule type" value="Genomic_DNA"/>
</dbReference>
<dbReference type="AlphaFoldDB" id="A0AAE1CJP6"/>
<protein>
    <submittedName>
        <fullName evidence="1">Uncharacterized protein</fullName>
    </submittedName>
</protein>
<comment type="caution">
    <text evidence="1">The sequence shown here is derived from an EMBL/GenBank/DDBJ whole genome shotgun (WGS) entry which is preliminary data.</text>
</comment>
<reference evidence="1" key="1">
    <citation type="journal article" date="2023" name="G3 (Bethesda)">
        <title>A reference genome for the long-term kleptoplast-retaining sea slug Elysia crispata morphotype clarki.</title>
        <authorList>
            <person name="Eastman K.E."/>
            <person name="Pendleton A.L."/>
            <person name="Shaikh M.A."/>
            <person name="Suttiyut T."/>
            <person name="Ogas R."/>
            <person name="Tomko P."/>
            <person name="Gavelis G."/>
            <person name="Widhalm J.R."/>
            <person name="Wisecaver J.H."/>
        </authorList>
    </citation>
    <scope>NUCLEOTIDE SEQUENCE</scope>
    <source>
        <strain evidence="1">ECLA1</strain>
    </source>
</reference>
<sequence>MTKAWAWYPSTSTEIRFCKVYQLTFLMTCLTNTPMILTKFGDHSLRLSVVRVRTPLHLLSQELFSIRRRRLGEQKPTRKLKCPFFSVEDYVTLQLIRRAIGL</sequence>
<evidence type="ECO:0000313" key="2">
    <source>
        <dbReference type="Proteomes" id="UP001283361"/>
    </source>
</evidence>
<name>A0AAE1CJP6_9GAST</name>
<gene>
    <name evidence="1" type="ORF">RRG08_029581</name>
</gene>
<accession>A0AAE1CJP6</accession>
<proteinExistence type="predicted"/>
<organism evidence="1 2">
    <name type="scientific">Elysia crispata</name>
    <name type="common">lettuce slug</name>
    <dbReference type="NCBI Taxonomy" id="231223"/>
    <lineage>
        <taxon>Eukaryota</taxon>
        <taxon>Metazoa</taxon>
        <taxon>Spiralia</taxon>
        <taxon>Lophotrochozoa</taxon>
        <taxon>Mollusca</taxon>
        <taxon>Gastropoda</taxon>
        <taxon>Heterobranchia</taxon>
        <taxon>Euthyneura</taxon>
        <taxon>Panpulmonata</taxon>
        <taxon>Sacoglossa</taxon>
        <taxon>Placobranchoidea</taxon>
        <taxon>Plakobranchidae</taxon>
        <taxon>Elysia</taxon>
    </lineage>
</organism>
<dbReference type="Proteomes" id="UP001283361">
    <property type="component" value="Unassembled WGS sequence"/>
</dbReference>